<evidence type="ECO:0000313" key="15">
    <source>
        <dbReference type="EMBL" id="QGW27686.1"/>
    </source>
</evidence>
<evidence type="ECO:0000256" key="6">
    <source>
        <dbReference type="ARBA" id="ARBA00023077"/>
    </source>
</evidence>
<dbReference type="RefSeq" id="WP_157477689.1">
    <property type="nucleotide sequence ID" value="NZ_CP046566.1"/>
</dbReference>
<comment type="subcellular location">
    <subcellularLocation>
        <location evidence="1 10">Cell outer membrane</location>
        <topology evidence="1 10">Multi-pass membrane protein</topology>
    </subcellularLocation>
</comment>
<dbReference type="KEGG" id="fls:GLV81_05915"/>
<keyword evidence="4 10" id="KW-0812">Transmembrane</keyword>
<feature type="chain" id="PRO_5026125826" evidence="12">
    <location>
        <begin position="20"/>
        <end position="682"/>
    </location>
</feature>
<dbReference type="Proteomes" id="UP000426027">
    <property type="component" value="Chromosome"/>
</dbReference>
<keyword evidence="7 10" id="KW-0472">Membrane</keyword>
<accession>A0A6I6G4U5</accession>
<evidence type="ECO:0000256" key="4">
    <source>
        <dbReference type="ARBA" id="ARBA00022692"/>
    </source>
</evidence>
<name>A0A6I6G4U5_9BACT</name>
<evidence type="ECO:0000256" key="9">
    <source>
        <dbReference type="ARBA" id="ARBA00023237"/>
    </source>
</evidence>
<keyword evidence="3 10" id="KW-1134">Transmembrane beta strand</keyword>
<dbReference type="PANTHER" id="PTHR30069:SF29">
    <property type="entry name" value="HEMOGLOBIN AND HEMOGLOBIN-HAPTOGLOBIN-BINDING PROTEIN 1-RELATED"/>
    <property type="match status" value="1"/>
</dbReference>
<dbReference type="EMBL" id="CP046566">
    <property type="protein sequence ID" value="QGW27686.1"/>
    <property type="molecule type" value="Genomic_DNA"/>
</dbReference>
<comment type="similarity">
    <text evidence="10 11">Belongs to the TonB-dependent receptor family.</text>
</comment>
<dbReference type="InterPro" id="IPR036942">
    <property type="entry name" value="Beta-barrel_TonB_sf"/>
</dbReference>
<evidence type="ECO:0000256" key="11">
    <source>
        <dbReference type="RuleBase" id="RU003357"/>
    </source>
</evidence>
<dbReference type="Pfam" id="PF07715">
    <property type="entry name" value="Plug"/>
    <property type="match status" value="1"/>
</dbReference>
<feature type="domain" description="TonB-dependent receptor-like beta-barrel" evidence="13">
    <location>
        <begin position="284"/>
        <end position="655"/>
    </location>
</feature>
<dbReference type="InterPro" id="IPR039426">
    <property type="entry name" value="TonB-dep_rcpt-like"/>
</dbReference>
<protein>
    <submittedName>
        <fullName evidence="15">TonB-dependent receptor</fullName>
    </submittedName>
</protein>
<evidence type="ECO:0000259" key="13">
    <source>
        <dbReference type="Pfam" id="PF00593"/>
    </source>
</evidence>
<evidence type="ECO:0000313" key="16">
    <source>
        <dbReference type="Proteomes" id="UP000426027"/>
    </source>
</evidence>
<evidence type="ECO:0000256" key="10">
    <source>
        <dbReference type="PROSITE-ProRule" id="PRU01360"/>
    </source>
</evidence>
<keyword evidence="16" id="KW-1185">Reference proteome</keyword>
<dbReference type="GO" id="GO:0044718">
    <property type="term" value="P:siderophore transmembrane transport"/>
    <property type="evidence" value="ECO:0007669"/>
    <property type="project" value="TreeGrafter"/>
</dbReference>
<dbReference type="CDD" id="cd01347">
    <property type="entry name" value="ligand_gated_channel"/>
    <property type="match status" value="1"/>
</dbReference>
<dbReference type="AlphaFoldDB" id="A0A6I6G4U5"/>
<evidence type="ECO:0000256" key="12">
    <source>
        <dbReference type="SAM" id="SignalP"/>
    </source>
</evidence>
<dbReference type="PANTHER" id="PTHR30069">
    <property type="entry name" value="TONB-DEPENDENT OUTER MEMBRANE RECEPTOR"/>
    <property type="match status" value="1"/>
</dbReference>
<dbReference type="InterPro" id="IPR012910">
    <property type="entry name" value="Plug_dom"/>
</dbReference>
<dbReference type="Pfam" id="PF00593">
    <property type="entry name" value="TonB_dep_Rec_b-barrel"/>
    <property type="match status" value="1"/>
</dbReference>
<evidence type="ECO:0000256" key="1">
    <source>
        <dbReference type="ARBA" id="ARBA00004571"/>
    </source>
</evidence>
<keyword evidence="6 11" id="KW-0798">TonB box</keyword>
<evidence type="ECO:0000256" key="5">
    <source>
        <dbReference type="ARBA" id="ARBA00022729"/>
    </source>
</evidence>
<evidence type="ECO:0000256" key="2">
    <source>
        <dbReference type="ARBA" id="ARBA00022448"/>
    </source>
</evidence>
<evidence type="ECO:0000259" key="14">
    <source>
        <dbReference type="Pfam" id="PF07715"/>
    </source>
</evidence>
<keyword evidence="8 15" id="KW-0675">Receptor</keyword>
<dbReference type="InterPro" id="IPR000531">
    <property type="entry name" value="Beta-barrel_TonB"/>
</dbReference>
<proteinExistence type="inferred from homology"/>
<dbReference type="Gene3D" id="2.40.170.20">
    <property type="entry name" value="TonB-dependent receptor, beta-barrel domain"/>
    <property type="match status" value="1"/>
</dbReference>
<keyword evidence="5 12" id="KW-0732">Signal</keyword>
<evidence type="ECO:0000256" key="3">
    <source>
        <dbReference type="ARBA" id="ARBA00022452"/>
    </source>
</evidence>
<dbReference type="Gene3D" id="2.170.130.10">
    <property type="entry name" value="TonB-dependent receptor, plug domain"/>
    <property type="match status" value="1"/>
</dbReference>
<organism evidence="15 16">
    <name type="scientific">Phnomibacter ginsenosidimutans</name>
    <dbReference type="NCBI Taxonomy" id="2676868"/>
    <lineage>
        <taxon>Bacteria</taxon>
        <taxon>Pseudomonadati</taxon>
        <taxon>Bacteroidota</taxon>
        <taxon>Chitinophagia</taxon>
        <taxon>Chitinophagales</taxon>
        <taxon>Chitinophagaceae</taxon>
        <taxon>Phnomibacter</taxon>
    </lineage>
</organism>
<dbReference type="InterPro" id="IPR037066">
    <property type="entry name" value="Plug_dom_sf"/>
</dbReference>
<evidence type="ECO:0000256" key="8">
    <source>
        <dbReference type="ARBA" id="ARBA00023170"/>
    </source>
</evidence>
<sequence>MQRTGLMIIAALAAQTSIAQQTVDAKDSTYTTLQQVVVSATHKARERSQTPYSIEVLQQPAQQMQQARTTPEALAYVPGVFVQKTNHGGGSPFLRGLTGNQTLIMIDGIRFNNATFRFGPNQYPNLIDAFSIDRIEVLKGSGSVQYGSDAMGGVIHVLTKKQDYTAKPTWHANATGRITTQDMEYTGRASAAYSSNHFMMQAGYTFRQFGDLVGGDTTGVQRPSGYDERDWDVKMAMQLSDKTELIVSSQQVVQRNVPLYHRVKLENFAYYRFSPQVMQVSYARLNWKPGMRLVNEASFTALYKYSKEGRQYNRNGNANFYDELDKVNSVGATAEVYSSFNQWWTANSGIEWYSDKVRSSRIRTNGSSVFNERGLYPDAAVQDNFSAYSLHHFRWRKWVAEAGLRYNHFINSLPGAITQLPGQPKENAVKLTPASLVGNASLLYNINPKHIVYASFSNGYRAPGLDDMGTLGLVDFRYEVPAYDLKPEKNSNIEFGYRFAGRRLQASATFFYMHINDLISRVRRGTDSIQGYPVYIKTNDQQAFVRGFEISAQYQITKQLRAQSYVAYQYGQNLTRSEPMRRIPPMNGLSSLLYQASKWYVAVEHQWAAAQQRLAQGDKDDNRIPKGGTPAWMLWNMHAGYQASSFSVKLSLHNISNEDYRTHGSGINGMGRALVAGVSYHL</sequence>
<keyword evidence="2 10" id="KW-0813">Transport</keyword>
<keyword evidence="9 10" id="KW-0998">Cell outer membrane</keyword>
<dbReference type="SUPFAM" id="SSF56935">
    <property type="entry name" value="Porins"/>
    <property type="match status" value="1"/>
</dbReference>
<gene>
    <name evidence="15" type="ORF">GLV81_05915</name>
</gene>
<reference evidence="15 16" key="1">
    <citation type="submission" date="2019-11" db="EMBL/GenBank/DDBJ databases">
        <authorList>
            <person name="Im W.T."/>
        </authorList>
    </citation>
    <scope>NUCLEOTIDE SEQUENCE [LARGE SCALE GENOMIC DNA]</scope>
    <source>
        <strain evidence="15 16">SB-02</strain>
    </source>
</reference>
<feature type="domain" description="TonB-dependent receptor plug" evidence="14">
    <location>
        <begin position="48"/>
        <end position="154"/>
    </location>
</feature>
<dbReference type="GO" id="GO:0015344">
    <property type="term" value="F:siderophore uptake transmembrane transporter activity"/>
    <property type="evidence" value="ECO:0007669"/>
    <property type="project" value="TreeGrafter"/>
</dbReference>
<dbReference type="GO" id="GO:0009279">
    <property type="term" value="C:cell outer membrane"/>
    <property type="evidence" value="ECO:0007669"/>
    <property type="project" value="UniProtKB-SubCell"/>
</dbReference>
<evidence type="ECO:0000256" key="7">
    <source>
        <dbReference type="ARBA" id="ARBA00023136"/>
    </source>
</evidence>
<dbReference type="PROSITE" id="PS52016">
    <property type="entry name" value="TONB_DEPENDENT_REC_3"/>
    <property type="match status" value="1"/>
</dbReference>
<feature type="signal peptide" evidence="12">
    <location>
        <begin position="1"/>
        <end position="19"/>
    </location>
</feature>